<dbReference type="CDD" id="cd17437">
    <property type="entry name" value="MFS_PLT"/>
    <property type="match status" value="1"/>
</dbReference>
<keyword evidence="8 10" id="KW-0472">Membrane</keyword>
<evidence type="ECO:0000256" key="6">
    <source>
        <dbReference type="ARBA" id="ARBA00022847"/>
    </source>
</evidence>
<dbReference type="PROSITE" id="PS50850">
    <property type="entry name" value="MFS"/>
    <property type="match status" value="1"/>
</dbReference>
<evidence type="ECO:0000256" key="7">
    <source>
        <dbReference type="ARBA" id="ARBA00022989"/>
    </source>
</evidence>
<dbReference type="RefSeq" id="XP_008245305.1">
    <property type="nucleotide sequence ID" value="XM_008247083.2"/>
</dbReference>
<evidence type="ECO:0000313" key="12">
    <source>
        <dbReference type="Proteomes" id="UP000694861"/>
    </source>
</evidence>
<evidence type="ECO:0000256" key="3">
    <source>
        <dbReference type="ARBA" id="ARBA00022448"/>
    </source>
</evidence>
<feature type="transmembrane region" description="Helical" evidence="10">
    <location>
        <begin position="20"/>
        <end position="48"/>
    </location>
</feature>
<evidence type="ECO:0000256" key="9">
    <source>
        <dbReference type="RuleBase" id="RU003346"/>
    </source>
</evidence>
<feature type="transmembrane region" description="Helical" evidence="10">
    <location>
        <begin position="177"/>
        <end position="200"/>
    </location>
</feature>
<dbReference type="PROSITE" id="PS00217">
    <property type="entry name" value="SUGAR_TRANSPORT_2"/>
    <property type="match status" value="1"/>
</dbReference>
<dbReference type="PANTHER" id="PTHR23500:SF424">
    <property type="entry name" value="POLYOL TRANSPORTER 5"/>
    <property type="match status" value="1"/>
</dbReference>
<feature type="transmembrane region" description="Helical" evidence="10">
    <location>
        <begin position="147"/>
        <end position="165"/>
    </location>
</feature>
<comment type="similarity">
    <text evidence="2 9">Belongs to the major facilitator superfamily. Sugar transporter (TC 2.A.1.1) family.</text>
</comment>
<comment type="subcellular location">
    <subcellularLocation>
        <location evidence="1">Membrane</location>
        <topology evidence="1">Multi-pass membrane protein</topology>
    </subcellularLocation>
</comment>
<evidence type="ECO:0000259" key="11">
    <source>
        <dbReference type="PROSITE" id="PS50850"/>
    </source>
</evidence>
<name>A0ABM0PVT8_PRUMU</name>
<organism evidence="12 13">
    <name type="scientific">Prunus mume</name>
    <name type="common">Japanese apricot</name>
    <name type="synonym">Armeniaca mume</name>
    <dbReference type="NCBI Taxonomy" id="102107"/>
    <lineage>
        <taxon>Eukaryota</taxon>
        <taxon>Viridiplantae</taxon>
        <taxon>Streptophyta</taxon>
        <taxon>Embryophyta</taxon>
        <taxon>Tracheophyta</taxon>
        <taxon>Spermatophyta</taxon>
        <taxon>Magnoliopsida</taxon>
        <taxon>eudicotyledons</taxon>
        <taxon>Gunneridae</taxon>
        <taxon>Pentapetalae</taxon>
        <taxon>rosids</taxon>
        <taxon>fabids</taxon>
        <taxon>Rosales</taxon>
        <taxon>Rosaceae</taxon>
        <taxon>Amygdaloideae</taxon>
        <taxon>Amygdaleae</taxon>
        <taxon>Prunus</taxon>
    </lineage>
</organism>
<dbReference type="GeneID" id="103343428"/>
<dbReference type="PANTHER" id="PTHR23500">
    <property type="entry name" value="SOLUTE CARRIER FAMILY 2, FACILITATED GLUCOSE TRANSPORTER"/>
    <property type="match status" value="1"/>
</dbReference>
<reference evidence="13" key="2">
    <citation type="submission" date="2025-08" db="UniProtKB">
        <authorList>
            <consortium name="RefSeq"/>
        </authorList>
    </citation>
    <scope>IDENTIFICATION</scope>
</reference>
<feature type="transmembrane region" description="Helical" evidence="10">
    <location>
        <begin position="115"/>
        <end position="135"/>
    </location>
</feature>
<dbReference type="InterPro" id="IPR005828">
    <property type="entry name" value="MFS_sugar_transport-like"/>
</dbReference>
<evidence type="ECO:0000256" key="10">
    <source>
        <dbReference type="SAM" id="Phobius"/>
    </source>
</evidence>
<dbReference type="Pfam" id="PF00083">
    <property type="entry name" value="Sugar_tr"/>
    <property type="match status" value="1"/>
</dbReference>
<accession>A0ABM0PVT8</accession>
<keyword evidence="4" id="KW-0762">Sugar transport</keyword>
<gene>
    <name evidence="13" type="primary">LOC103343428</name>
</gene>
<keyword evidence="3 9" id="KW-0813">Transport</keyword>
<dbReference type="InterPro" id="IPR036259">
    <property type="entry name" value="MFS_trans_sf"/>
</dbReference>
<evidence type="ECO:0000256" key="4">
    <source>
        <dbReference type="ARBA" id="ARBA00022597"/>
    </source>
</evidence>
<reference evidence="12" key="1">
    <citation type="journal article" date="2012" name="Nat. Commun.">
        <title>The genome of Prunus mume.</title>
        <authorList>
            <person name="Zhang Q."/>
            <person name="Chen W."/>
            <person name="Sun L."/>
            <person name="Zhao F."/>
            <person name="Huang B."/>
            <person name="Yang W."/>
            <person name="Tao Y."/>
            <person name="Wang J."/>
            <person name="Yuan Z."/>
            <person name="Fan G."/>
            <person name="Xing Z."/>
            <person name="Han C."/>
            <person name="Pan H."/>
            <person name="Zhong X."/>
            <person name="Shi W."/>
            <person name="Liang X."/>
            <person name="Du D."/>
            <person name="Sun F."/>
            <person name="Xu Z."/>
            <person name="Hao R."/>
            <person name="Lv T."/>
            <person name="Lv Y."/>
            <person name="Zheng Z."/>
            <person name="Sun M."/>
            <person name="Luo L."/>
            <person name="Cai M."/>
            <person name="Gao Y."/>
            <person name="Wang J."/>
            <person name="Yin Y."/>
            <person name="Xu X."/>
            <person name="Cheng T."/>
            <person name="Wang J."/>
        </authorList>
    </citation>
    <scope>NUCLEOTIDE SEQUENCE [LARGE SCALE GENOMIC DNA]</scope>
</reference>
<feature type="transmembrane region" description="Helical" evidence="10">
    <location>
        <begin position="449"/>
        <end position="467"/>
    </location>
</feature>
<dbReference type="InterPro" id="IPR044776">
    <property type="entry name" value="PLT1-6"/>
</dbReference>
<feature type="transmembrane region" description="Helical" evidence="10">
    <location>
        <begin position="317"/>
        <end position="339"/>
    </location>
</feature>
<evidence type="ECO:0000256" key="2">
    <source>
        <dbReference type="ARBA" id="ARBA00010992"/>
    </source>
</evidence>
<evidence type="ECO:0000313" key="13">
    <source>
        <dbReference type="RefSeq" id="XP_008245305.1"/>
    </source>
</evidence>
<feature type="transmembrane region" description="Helical" evidence="10">
    <location>
        <begin position="89"/>
        <end position="108"/>
    </location>
</feature>
<dbReference type="PRINTS" id="PR00171">
    <property type="entry name" value="SUGRTRNSPORT"/>
</dbReference>
<keyword evidence="12" id="KW-1185">Reference proteome</keyword>
<evidence type="ECO:0000256" key="1">
    <source>
        <dbReference type="ARBA" id="ARBA00004141"/>
    </source>
</evidence>
<evidence type="ECO:0000256" key="5">
    <source>
        <dbReference type="ARBA" id="ARBA00022692"/>
    </source>
</evidence>
<dbReference type="SUPFAM" id="SSF103473">
    <property type="entry name" value="MFS general substrate transporter"/>
    <property type="match status" value="1"/>
</dbReference>
<protein>
    <submittedName>
        <fullName evidence="13">Polyol transporter 5-like</fullName>
    </submittedName>
</protein>
<feature type="transmembrane region" description="Helical" evidence="10">
    <location>
        <begin position="374"/>
        <end position="402"/>
    </location>
</feature>
<dbReference type="NCBIfam" id="TIGR00879">
    <property type="entry name" value="SP"/>
    <property type="match status" value="1"/>
</dbReference>
<keyword evidence="6" id="KW-0769">Symport</keyword>
<feature type="transmembrane region" description="Helical" evidence="10">
    <location>
        <begin position="346"/>
        <end position="368"/>
    </location>
</feature>
<dbReference type="InterPro" id="IPR003663">
    <property type="entry name" value="Sugar/inositol_transpt"/>
</dbReference>
<dbReference type="Gene3D" id="1.20.1250.20">
    <property type="entry name" value="MFS general substrate transporter like domains"/>
    <property type="match status" value="1"/>
</dbReference>
<dbReference type="InterPro" id="IPR045262">
    <property type="entry name" value="STP/PLT_plant"/>
</dbReference>
<evidence type="ECO:0000256" key="8">
    <source>
        <dbReference type="ARBA" id="ARBA00023136"/>
    </source>
</evidence>
<keyword evidence="5 10" id="KW-0812">Transmembrane</keyword>
<dbReference type="InterPro" id="IPR020846">
    <property type="entry name" value="MFS_dom"/>
</dbReference>
<dbReference type="InterPro" id="IPR005829">
    <property type="entry name" value="Sugar_transporter_CS"/>
</dbReference>
<keyword evidence="7 10" id="KW-1133">Transmembrane helix</keyword>
<feature type="transmembrane region" description="Helical" evidence="10">
    <location>
        <begin position="60"/>
        <end position="77"/>
    </location>
</feature>
<sequence>MADPIAEDFDPPQKPKINKFAIACSLMACTTSILHGYDIGVMSGAYLFIKDDLKINDLQIQIFTGTLNIYSVIGSALAGRTSDWIGRQYTAVLSGAIFFVGAILMGVAPGYAFLMFGRFVAGIGVGYGLMISPVYTAEIAPTLSRGFLTSFPEVFLNIGILLGYVSNCVFSKLPANLSWRVMLGIGALPAIIVAIGVLAVPESPRWLVMQGRLGDAKRVLDKTSASKEEAQLTLDGIKEAAGIAKELDDDVVPVSKKSDGEGVWKDLILHPTPAVRHILIAALGIHFFQQASGIDSVFQYSPRIFEKAGIKSYDHKLLATVAIGFVKTIAILVATFLLDRFGRRRLLLSSVAGMIFSLVCLGVGLTIIDHHRGTVPWAIALCITMVLFNVVFFSIGLGPITWVYSSEIFPLKLRAQGASMGVAVNRITSGVISMTFLSLYKAITIGGSFFLYAGIAAVSWVFFYMLLPETRGRTLEDIEVLFGKYHRWKKANAVLKQSKQGDGDENKSQVN</sequence>
<feature type="domain" description="Major facilitator superfamily (MFS) profile" evidence="11">
    <location>
        <begin position="24"/>
        <end position="471"/>
    </location>
</feature>
<dbReference type="Proteomes" id="UP000694861">
    <property type="component" value="Unplaced"/>
</dbReference>
<proteinExistence type="inferred from homology"/>